<feature type="domain" description="RRM" evidence="2">
    <location>
        <begin position="22"/>
        <end position="99"/>
    </location>
</feature>
<dbReference type="Proteomes" id="UP001141552">
    <property type="component" value="Unassembled WGS sequence"/>
</dbReference>
<dbReference type="AlphaFoldDB" id="A0A9Q0GCY3"/>
<keyword evidence="1" id="KW-0694">RNA-binding</keyword>
<dbReference type="GO" id="GO:0003723">
    <property type="term" value="F:RNA binding"/>
    <property type="evidence" value="ECO:0007669"/>
    <property type="project" value="UniProtKB-UniRule"/>
</dbReference>
<evidence type="ECO:0000259" key="2">
    <source>
        <dbReference type="PROSITE" id="PS50102"/>
    </source>
</evidence>
<evidence type="ECO:0000313" key="3">
    <source>
        <dbReference type="EMBL" id="KAJ4847388.1"/>
    </source>
</evidence>
<dbReference type="CDD" id="cd00590">
    <property type="entry name" value="RRM_SF"/>
    <property type="match status" value="1"/>
</dbReference>
<dbReference type="InterPro" id="IPR012677">
    <property type="entry name" value="Nucleotide-bd_a/b_plait_sf"/>
</dbReference>
<dbReference type="OrthoDB" id="861279at2759"/>
<gene>
    <name evidence="3" type="ORF">Tsubulata_014315</name>
</gene>
<dbReference type="InterPro" id="IPR000504">
    <property type="entry name" value="RRM_dom"/>
</dbReference>
<accession>A0A9Q0GCY3</accession>
<proteinExistence type="predicted"/>
<dbReference type="EMBL" id="JAKUCV010001180">
    <property type="protein sequence ID" value="KAJ4847388.1"/>
    <property type="molecule type" value="Genomic_DNA"/>
</dbReference>
<dbReference type="Pfam" id="PF00076">
    <property type="entry name" value="RRM_1"/>
    <property type="match status" value="1"/>
</dbReference>
<dbReference type="Gene3D" id="3.30.70.330">
    <property type="match status" value="1"/>
</dbReference>
<comment type="caution">
    <text evidence="3">The sequence shown here is derived from an EMBL/GenBank/DDBJ whole genome shotgun (WGS) entry which is preliminary data.</text>
</comment>
<sequence length="279" mass="31720">MLSRFLTYAMSPGLLVDNNQVVRIYVENLPLRWLPTDVHLMMSRFGEVLDVFIPQKMNKQGKRFAFVKFKNNKNTQQILHGICSMKVDGFHLNANIARGRKSMRGPEDSMAAVKSKKQRVFPARMGSVSDKTFVQAVQNGTTVPSQIDNPSMTTRSQNYILKDQGFAWLQRCAVGVLRKPMSLNFLKNTFGVIENSQVDIIPIGGACFLFRFQSIEEMTSCVNTKPMRIQQLFSSFKPWQEGVKASDRLCWVLIKGAPPHVWTRDFFQLVTSSLGKMVD</sequence>
<organism evidence="3 4">
    <name type="scientific">Turnera subulata</name>
    <dbReference type="NCBI Taxonomy" id="218843"/>
    <lineage>
        <taxon>Eukaryota</taxon>
        <taxon>Viridiplantae</taxon>
        <taxon>Streptophyta</taxon>
        <taxon>Embryophyta</taxon>
        <taxon>Tracheophyta</taxon>
        <taxon>Spermatophyta</taxon>
        <taxon>Magnoliopsida</taxon>
        <taxon>eudicotyledons</taxon>
        <taxon>Gunneridae</taxon>
        <taxon>Pentapetalae</taxon>
        <taxon>rosids</taxon>
        <taxon>fabids</taxon>
        <taxon>Malpighiales</taxon>
        <taxon>Passifloraceae</taxon>
        <taxon>Turnera</taxon>
    </lineage>
</organism>
<dbReference type="SMART" id="SM00360">
    <property type="entry name" value="RRM"/>
    <property type="match status" value="1"/>
</dbReference>
<dbReference type="SUPFAM" id="SSF54928">
    <property type="entry name" value="RNA-binding domain, RBD"/>
    <property type="match status" value="1"/>
</dbReference>
<protein>
    <recommendedName>
        <fullName evidence="2">RRM domain-containing protein</fullName>
    </recommendedName>
</protein>
<keyword evidence="4" id="KW-1185">Reference proteome</keyword>
<evidence type="ECO:0000313" key="4">
    <source>
        <dbReference type="Proteomes" id="UP001141552"/>
    </source>
</evidence>
<name>A0A9Q0GCY3_9ROSI</name>
<reference evidence="3" key="2">
    <citation type="journal article" date="2023" name="Plants (Basel)">
        <title>Annotation of the Turnera subulata (Passifloraceae) Draft Genome Reveals the S-Locus Evolved after the Divergence of Turneroideae from Passifloroideae in a Stepwise Manner.</title>
        <authorList>
            <person name="Henning P.M."/>
            <person name="Roalson E.H."/>
            <person name="Mir W."/>
            <person name="McCubbin A.G."/>
            <person name="Shore J.S."/>
        </authorList>
    </citation>
    <scope>NUCLEOTIDE SEQUENCE</scope>
    <source>
        <strain evidence="3">F60SS</strain>
    </source>
</reference>
<dbReference type="PROSITE" id="PS50102">
    <property type="entry name" value="RRM"/>
    <property type="match status" value="1"/>
</dbReference>
<reference evidence="3" key="1">
    <citation type="submission" date="2022-02" db="EMBL/GenBank/DDBJ databases">
        <authorList>
            <person name="Henning P.M."/>
            <person name="McCubbin A.G."/>
            <person name="Shore J.S."/>
        </authorList>
    </citation>
    <scope>NUCLEOTIDE SEQUENCE</scope>
    <source>
        <strain evidence="3">F60SS</strain>
        <tissue evidence="3">Leaves</tissue>
    </source>
</reference>
<evidence type="ECO:0000256" key="1">
    <source>
        <dbReference type="PROSITE-ProRule" id="PRU00176"/>
    </source>
</evidence>
<dbReference type="InterPro" id="IPR035979">
    <property type="entry name" value="RBD_domain_sf"/>
</dbReference>